<feature type="compositionally biased region" description="Polar residues" evidence="1">
    <location>
        <begin position="16"/>
        <end position="27"/>
    </location>
</feature>
<name>A0A0V0TXQ7_9BILA</name>
<feature type="region of interest" description="Disordered" evidence="1">
    <location>
        <begin position="1"/>
        <end position="27"/>
    </location>
</feature>
<gene>
    <name evidence="2" type="ORF">T05_7223</name>
</gene>
<protein>
    <submittedName>
        <fullName evidence="2">Uncharacterized protein</fullName>
    </submittedName>
</protein>
<proteinExistence type="predicted"/>
<dbReference type="EMBL" id="JYDJ01000110">
    <property type="protein sequence ID" value="KRX43803.1"/>
    <property type="molecule type" value="Genomic_DNA"/>
</dbReference>
<comment type="caution">
    <text evidence="2">The sequence shown here is derived from an EMBL/GenBank/DDBJ whole genome shotgun (WGS) entry which is preliminary data.</text>
</comment>
<evidence type="ECO:0000256" key="1">
    <source>
        <dbReference type="SAM" id="MobiDB-lite"/>
    </source>
</evidence>
<evidence type="ECO:0000313" key="2">
    <source>
        <dbReference type="EMBL" id="KRX43803.1"/>
    </source>
</evidence>
<dbReference type="Proteomes" id="UP000055048">
    <property type="component" value="Unassembled WGS sequence"/>
</dbReference>
<feature type="region of interest" description="Disordered" evidence="1">
    <location>
        <begin position="306"/>
        <end position="334"/>
    </location>
</feature>
<dbReference type="AlphaFoldDB" id="A0A0V0TXQ7"/>
<accession>A0A0V0TXQ7</accession>
<keyword evidence="3" id="KW-1185">Reference proteome</keyword>
<dbReference type="OrthoDB" id="5917130at2759"/>
<reference evidence="2 3" key="1">
    <citation type="submission" date="2015-01" db="EMBL/GenBank/DDBJ databases">
        <title>Evolution of Trichinella species and genotypes.</title>
        <authorList>
            <person name="Korhonen P.K."/>
            <person name="Edoardo P."/>
            <person name="Giuseppe L.R."/>
            <person name="Gasser R.B."/>
        </authorList>
    </citation>
    <scope>NUCLEOTIDE SEQUENCE [LARGE SCALE GENOMIC DNA]</scope>
    <source>
        <strain evidence="2">ISS417</strain>
    </source>
</reference>
<feature type="region of interest" description="Disordered" evidence="1">
    <location>
        <begin position="772"/>
        <end position="794"/>
    </location>
</feature>
<evidence type="ECO:0000313" key="3">
    <source>
        <dbReference type="Proteomes" id="UP000055048"/>
    </source>
</evidence>
<sequence length="794" mass="89700">MRKMSAEPADVIKAGNAQNVSDETSTKSTVTNVDQRLLNDAVCSERQEESNILLTDLLFFQWYLITADFVAEKVHSTLFMHKTKQRYFYEALEKYERNLNFDQFIERVVEIFNSPPALNSPLPFLLLLFMKPKDLFKSKFQNQYWHVKKALDVYKSMIFSTQNRGQRLKLKNFFRNRTHKPLDVYFNELLKNIDRIGSWHEILKTLCPDMKYTAKSKDLFEKADFVQDESGEPVVDDFETVYLTADDKGRATEGNPSCSSCSKGEPCLWRKFRQGENGQLLYRVDGIELPMDVEYYDEITVSKRRSASSRKNEVGKEGGMESKESSQDETAASSIHESVDMAALEACLPAAYFEWAARCNRQTVLTSRRCHDEVLKPEQVQKNPDDIADNEFMHHEVKQQQISDSVDNVEGSFFGKTTEKGVLQWRNKLLKEAYFAQGNIAQYVNMDAGPSNFVLLEGNFFGNANNGSLLYKMNSNNRYIESVDHVPVTSFSGVAVYNEDNINAVYSQPFAFTHASDIMDFPGQSGDSLGPIELSDIEVTTDFTFDNYMNDPNLNLESVIAQTGFLSDNDIPTCSRNLLAPSIMFNEPTTTEEVDGLAESHYMPPDFTETSPLDIPLGNDEAFSVVQSNVVEPQCYDEPVDDNLILQEFIVIQDDHSDYEMAEQLPAENVQQMVNLNLPDDLQTFSNVESDPLPTLTCADPPPVGDDFAYSLTIDDDFLIPFEIPHASSNPSDVPICDPTADSYFALPTDPSVSSAFPVVDDDNFDLFIMNDQMEPAPAESDLPNLPTDNSEKS</sequence>
<organism evidence="2 3">
    <name type="scientific">Trichinella murrelli</name>
    <dbReference type="NCBI Taxonomy" id="144512"/>
    <lineage>
        <taxon>Eukaryota</taxon>
        <taxon>Metazoa</taxon>
        <taxon>Ecdysozoa</taxon>
        <taxon>Nematoda</taxon>
        <taxon>Enoplea</taxon>
        <taxon>Dorylaimia</taxon>
        <taxon>Trichinellida</taxon>
        <taxon>Trichinellidae</taxon>
        <taxon>Trichinella</taxon>
    </lineage>
</organism>
<feature type="compositionally biased region" description="Basic and acidic residues" evidence="1">
    <location>
        <begin position="310"/>
        <end position="326"/>
    </location>
</feature>